<feature type="signal peptide" evidence="1">
    <location>
        <begin position="1"/>
        <end position="20"/>
    </location>
</feature>
<name>A0ABQ3IXJ9_9RHOB</name>
<comment type="caution">
    <text evidence="2">The sequence shown here is derived from an EMBL/GenBank/DDBJ whole genome shotgun (WGS) entry which is preliminary data.</text>
</comment>
<gene>
    <name evidence="2" type="ORF">GCM10016455_14160</name>
</gene>
<dbReference type="Pfam" id="PF04402">
    <property type="entry name" value="SIMPL"/>
    <property type="match status" value="1"/>
</dbReference>
<dbReference type="InterPro" id="IPR007497">
    <property type="entry name" value="SIMPL/DUF541"/>
</dbReference>
<keyword evidence="1" id="KW-0732">Signal</keyword>
<keyword evidence="3" id="KW-1185">Reference proteome</keyword>
<feature type="chain" id="PRO_5046733932" evidence="1">
    <location>
        <begin position="21"/>
        <end position="232"/>
    </location>
</feature>
<dbReference type="InterPro" id="IPR052022">
    <property type="entry name" value="26kDa_periplasmic_antigen"/>
</dbReference>
<dbReference type="RefSeq" id="WP_191285778.1">
    <property type="nucleotide sequence ID" value="NZ_BNCH01000002.1"/>
</dbReference>
<reference evidence="3" key="1">
    <citation type="journal article" date="2019" name="Int. J. Syst. Evol. Microbiol.">
        <title>The Global Catalogue of Microorganisms (GCM) 10K type strain sequencing project: providing services to taxonomists for standard genome sequencing and annotation.</title>
        <authorList>
            <consortium name="The Broad Institute Genomics Platform"/>
            <consortium name="The Broad Institute Genome Sequencing Center for Infectious Disease"/>
            <person name="Wu L."/>
            <person name="Ma J."/>
        </authorList>
    </citation>
    <scope>NUCLEOTIDE SEQUENCE [LARGE SCALE GENOMIC DNA]</scope>
    <source>
        <strain evidence="3">KCTC 42443</strain>
    </source>
</reference>
<organism evidence="2 3">
    <name type="scientific">Aliiroseovarius zhejiangensis</name>
    <dbReference type="NCBI Taxonomy" id="1632025"/>
    <lineage>
        <taxon>Bacteria</taxon>
        <taxon>Pseudomonadati</taxon>
        <taxon>Pseudomonadota</taxon>
        <taxon>Alphaproteobacteria</taxon>
        <taxon>Rhodobacterales</taxon>
        <taxon>Paracoccaceae</taxon>
        <taxon>Aliiroseovarius</taxon>
    </lineage>
</organism>
<evidence type="ECO:0000313" key="3">
    <source>
        <dbReference type="Proteomes" id="UP000609802"/>
    </source>
</evidence>
<dbReference type="EMBL" id="BNCH01000002">
    <property type="protein sequence ID" value="GHE94839.1"/>
    <property type="molecule type" value="Genomic_DNA"/>
</dbReference>
<dbReference type="Gene3D" id="3.30.70.2970">
    <property type="entry name" value="Protein of unknown function (DUF541), domain 2"/>
    <property type="match status" value="1"/>
</dbReference>
<accession>A0ABQ3IXJ9</accession>
<protein>
    <submittedName>
        <fullName evidence="2">Membrane protein</fullName>
    </submittedName>
</protein>
<sequence length="232" mass="24408">MRKMIAVLGLMMTTASPVWADDAGARLTVTGQGIAEVQPDMARISLGVTKEATEAGAALDQVAQVAQDIFARLTEQGIEPRDMQSSQINLSPKYDYNRNADGPPKLVGFTANTMVSVRVRDLDKLGSIMSAVTADGANQLNGLQFDLQDRGPAEDMARTNAVNDAMARAKVLAEAAGVKLGSVVSIQEGGGYSPAPAFGRMAMEAAQSDMPIAAGELEIGSSVTMVFELDQE</sequence>
<dbReference type="Gene3D" id="3.30.110.170">
    <property type="entry name" value="Protein of unknown function (DUF541), domain 1"/>
    <property type="match status" value="1"/>
</dbReference>
<dbReference type="PANTHER" id="PTHR34387:SF1">
    <property type="entry name" value="PERIPLASMIC IMMUNOGENIC PROTEIN"/>
    <property type="match status" value="1"/>
</dbReference>
<evidence type="ECO:0000313" key="2">
    <source>
        <dbReference type="EMBL" id="GHE94839.1"/>
    </source>
</evidence>
<dbReference type="PANTHER" id="PTHR34387">
    <property type="entry name" value="SLR1258 PROTEIN"/>
    <property type="match status" value="1"/>
</dbReference>
<dbReference type="Proteomes" id="UP000609802">
    <property type="component" value="Unassembled WGS sequence"/>
</dbReference>
<evidence type="ECO:0000256" key="1">
    <source>
        <dbReference type="SAM" id="SignalP"/>
    </source>
</evidence>
<proteinExistence type="predicted"/>